<comment type="caution">
    <text evidence="2">The sequence shown here is derived from an EMBL/GenBank/DDBJ whole genome shotgun (WGS) entry which is preliminary data.</text>
</comment>
<name>A0A918IW00_9ACTN</name>
<accession>A0A918IW00</accession>
<feature type="region of interest" description="Disordered" evidence="1">
    <location>
        <begin position="249"/>
        <end position="268"/>
    </location>
</feature>
<proteinExistence type="predicted"/>
<dbReference type="EMBL" id="BMUE01000001">
    <property type="protein sequence ID" value="GGW34624.1"/>
    <property type="molecule type" value="Genomic_DNA"/>
</dbReference>
<keyword evidence="3" id="KW-1185">Reference proteome</keyword>
<organism evidence="2 3">
    <name type="scientific">Streptomyces lucensis JCM 4490</name>
    <dbReference type="NCBI Taxonomy" id="1306176"/>
    <lineage>
        <taxon>Bacteria</taxon>
        <taxon>Bacillati</taxon>
        <taxon>Actinomycetota</taxon>
        <taxon>Actinomycetes</taxon>
        <taxon>Kitasatosporales</taxon>
        <taxon>Streptomycetaceae</taxon>
        <taxon>Streptomyces</taxon>
    </lineage>
</organism>
<evidence type="ECO:0000256" key="1">
    <source>
        <dbReference type="SAM" id="MobiDB-lite"/>
    </source>
</evidence>
<sequence length="268" mass="28042">MLCAVAALLLGGCGTQKAGRGASATPLPWTVGQPSQVTGARLAGDHRTLSLATRVPSGPRPCVRGLKAAVTDTVPEHVWVQITFESPSGDRRSGCTGEKPATARVRLPHPLGGRTLIVDNSTVFTADGAKPPALRLCGRLGCHPPATGCTTASYEQAQMDADVPLHSYRSAEHCDGKWLVLDLSWRTGPACGDDSESSACSSRLGDRVFFRAGRSGWQPFLHSAAGGCREVRRREPDFPAALCASLAPLPSAPHPSHPPAASPSATAW</sequence>
<reference evidence="2" key="1">
    <citation type="journal article" date="2014" name="Int. J. Syst. Evol. Microbiol.">
        <title>Complete genome sequence of Corynebacterium casei LMG S-19264T (=DSM 44701T), isolated from a smear-ripened cheese.</title>
        <authorList>
            <consortium name="US DOE Joint Genome Institute (JGI-PGF)"/>
            <person name="Walter F."/>
            <person name="Albersmeier A."/>
            <person name="Kalinowski J."/>
            <person name="Ruckert C."/>
        </authorList>
    </citation>
    <scope>NUCLEOTIDE SEQUENCE</scope>
    <source>
        <strain evidence="2">JCM 4490</strain>
    </source>
</reference>
<evidence type="ECO:0000313" key="3">
    <source>
        <dbReference type="Proteomes" id="UP000620224"/>
    </source>
</evidence>
<feature type="compositionally biased region" description="Pro residues" evidence="1">
    <location>
        <begin position="250"/>
        <end position="261"/>
    </location>
</feature>
<dbReference type="Proteomes" id="UP000620224">
    <property type="component" value="Unassembled WGS sequence"/>
</dbReference>
<gene>
    <name evidence="2" type="ORF">GCM10010503_08480</name>
</gene>
<evidence type="ECO:0000313" key="2">
    <source>
        <dbReference type="EMBL" id="GGW34624.1"/>
    </source>
</evidence>
<dbReference type="AlphaFoldDB" id="A0A918IW00"/>
<reference evidence="2" key="2">
    <citation type="submission" date="2020-09" db="EMBL/GenBank/DDBJ databases">
        <authorList>
            <person name="Sun Q."/>
            <person name="Ohkuma M."/>
        </authorList>
    </citation>
    <scope>NUCLEOTIDE SEQUENCE</scope>
    <source>
        <strain evidence="2">JCM 4490</strain>
    </source>
</reference>
<protein>
    <submittedName>
        <fullName evidence="2">Uncharacterized protein</fullName>
    </submittedName>
</protein>